<comment type="similarity">
    <text evidence="4">Belongs to the RNase H family.</text>
</comment>
<dbReference type="PANTHER" id="PTHR10642:SF26">
    <property type="entry name" value="RIBONUCLEASE H1"/>
    <property type="match status" value="1"/>
</dbReference>
<name>A0A6C0I419_9ZZZZ</name>
<dbReference type="EMBL" id="MN740087">
    <property type="protein sequence ID" value="QHT87330.1"/>
    <property type="molecule type" value="Genomic_DNA"/>
</dbReference>
<evidence type="ECO:0000256" key="3">
    <source>
        <dbReference type="ARBA" id="ARBA00004065"/>
    </source>
</evidence>
<protein>
    <recommendedName>
        <fullName evidence="6">Ribonuclease H</fullName>
        <ecNumber evidence="5">3.1.26.4</ecNumber>
    </recommendedName>
</protein>
<dbReference type="InterPro" id="IPR017067">
    <property type="entry name" value="RNase_H1_euk"/>
</dbReference>
<dbReference type="GO" id="GO:0004523">
    <property type="term" value="F:RNA-DNA hybrid ribonuclease activity"/>
    <property type="evidence" value="ECO:0007669"/>
    <property type="project" value="UniProtKB-EC"/>
</dbReference>
<dbReference type="InterPro" id="IPR037056">
    <property type="entry name" value="RNase_H1_N_sf"/>
</dbReference>
<reference evidence="13" key="1">
    <citation type="journal article" date="2020" name="Nature">
        <title>Giant virus diversity and host interactions through global metagenomics.</title>
        <authorList>
            <person name="Schulz F."/>
            <person name="Roux S."/>
            <person name="Paez-Espino D."/>
            <person name="Jungbluth S."/>
            <person name="Walsh D.A."/>
            <person name="Denef V.J."/>
            <person name="McMahon K.D."/>
            <person name="Konstantinidis K.T."/>
            <person name="Eloe-Fadrosh E.A."/>
            <person name="Kyrpides N.C."/>
            <person name="Woyke T."/>
        </authorList>
    </citation>
    <scope>NUCLEOTIDE SEQUENCE</scope>
    <source>
        <strain evidence="13">GVMAG-M-3300023184-190</strain>
    </source>
</reference>
<dbReference type="GO" id="GO:0043137">
    <property type="term" value="P:DNA replication, removal of RNA primer"/>
    <property type="evidence" value="ECO:0007669"/>
    <property type="project" value="TreeGrafter"/>
</dbReference>
<dbReference type="InterPro" id="IPR050092">
    <property type="entry name" value="RNase_H"/>
</dbReference>
<dbReference type="Gene3D" id="3.30.420.10">
    <property type="entry name" value="Ribonuclease H-like superfamily/Ribonuclease H"/>
    <property type="match status" value="1"/>
</dbReference>
<evidence type="ECO:0000256" key="8">
    <source>
        <dbReference type="ARBA" id="ARBA00022723"/>
    </source>
</evidence>
<keyword evidence="10" id="KW-0378">Hydrolase</keyword>
<evidence type="ECO:0000256" key="6">
    <source>
        <dbReference type="ARBA" id="ARBA00017721"/>
    </source>
</evidence>
<evidence type="ECO:0000313" key="13">
    <source>
        <dbReference type="EMBL" id="QHT87330.1"/>
    </source>
</evidence>
<sequence length="219" mass="24340">MPFYAVANGRTPGIFLTWDECKTSVNGYKHAVYKKFDTIEAANLFLTSFQHLESKEKENMNIGPVDYYVYTDGACSNNGNICVFGKSSAVAGIGIYFGNNDSRNVSRRIEGKQTNNVAELTAIVEVYPIIEHDILNGVHVAIVSDSEYAIRCVTTYGKKCQNKDSIPNKELVKLAYELYKDISNVRFIHIEAHTGYTDIHSVGNANADRLATAAIRQIL</sequence>
<dbReference type="PANTHER" id="PTHR10642">
    <property type="entry name" value="RIBONUCLEASE H1"/>
    <property type="match status" value="1"/>
</dbReference>
<feature type="domain" description="RNase H type-1" evidence="12">
    <location>
        <begin position="63"/>
        <end position="216"/>
    </location>
</feature>
<evidence type="ECO:0000256" key="9">
    <source>
        <dbReference type="ARBA" id="ARBA00022759"/>
    </source>
</evidence>
<evidence type="ECO:0000256" key="7">
    <source>
        <dbReference type="ARBA" id="ARBA00022722"/>
    </source>
</evidence>
<dbReference type="InterPro" id="IPR011320">
    <property type="entry name" value="RNase_H1_N"/>
</dbReference>
<dbReference type="GO" id="GO:0003676">
    <property type="term" value="F:nucleic acid binding"/>
    <property type="evidence" value="ECO:0007669"/>
    <property type="project" value="InterPro"/>
</dbReference>
<keyword evidence="8" id="KW-0479">Metal-binding</keyword>
<dbReference type="FunFam" id="3.40.970.10:FF:000002">
    <property type="entry name" value="Ribonuclease H"/>
    <property type="match status" value="1"/>
</dbReference>
<evidence type="ECO:0000256" key="11">
    <source>
        <dbReference type="ARBA" id="ARBA00022842"/>
    </source>
</evidence>
<evidence type="ECO:0000256" key="2">
    <source>
        <dbReference type="ARBA" id="ARBA00001946"/>
    </source>
</evidence>
<dbReference type="SUPFAM" id="SSF55658">
    <property type="entry name" value="L9 N-domain-like"/>
    <property type="match status" value="1"/>
</dbReference>
<dbReference type="AlphaFoldDB" id="A0A6C0I419"/>
<evidence type="ECO:0000256" key="5">
    <source>
        <dbReference type="ARBA" id="ARBA00012180"/>
    </source>
</evidence>
<evidence type="ECO:0000256" key="4">
    <source>
        <dbReference type="ARBA" id="ARBA00005300"/>
    </source>
</evidence>
<keyword evidence="7" id="KW-0540">Nuclease</keyword>
<dbReference type="InterPro" id="IPR009027">
    <property type="entry name" value="Ribosomal_bL9/RNase_H1_N"/>
</dbReference>
<comment type="function">
    <text evidence="3">Endonuclease that specifically degrades the RNA of RNA-DNA hybrids.</text>
</comment>
<evidence type="ECO:0000256" key="1">
    <source>
        <dbReference type="ARBA" id="ARBA00000077"/>
    </source>
</evidence>
<keyword evidence="9" id="KW-0255">Endonuclease</keyword>
<dbReference type="SUPFAM" id="SSF53098">
    <property type="entry name" value="Ribonuclease H-like"/>
    <property type="match status" value="1"/>
</dbReference>
<dbReference type="CDD" id="cd09280">
    <property type="entry name" value="RNase_HI_eukaryote_like"/>
    <property type="match status" value="1"/>
</dbReference>
<dbReference type="PROSITE" id="PS50879">
    <property type="entry name" value="RNASE_H_1"/>
    <property type="match status" value="1"/>
</dbReference>
<comment type="catalytic activity">
    <reaction evidence="1">
        <text>Endonucleolytic cleavage to 5'-phosphomonoester.</text>
        <dbReference type="EC" id="3.1.26.4"/>
    </reaction>
</comment>
<organism evidence="13">
    <name type="scientific">viral metagenome</name>
    <dbReference type="NCBI Taxonomy" id="1070528"/>
    <lineage>
        <taxon>unclassified sequences</taxon>
        <taxon>metagenomes</taxon>
        <taxon>organismal metagenomes</taxon>
    </lineage>
</organism>
<accession>A0A6C0I419</accession>
<dbReference type="InterPro" id="IPR036397">
    <property type="entry name" value="RNaseH_sf"/>
</dbReference>
<dbReference type="GO" id="GO:0000287">
    <property type="term" value="F:magnesium ion binding"/>
    <property type="evidence" value="ECO:0007669"/>
    <property type="project" value="InterPro"/>
</dbReference>
<dbReference type="Pfam" id="PF00075">
    <property type="entry name" value="RNase_H"/>
    <property type="match status" value="1"/>
</dbReference>
<evidence type="ECO:0000259" key="12">
    <source>
        <dbReference type="PROSITE" id="PS50879"/>
    </source>
</evidence>
<proteinExistence type="inferred from homology"/>
<dbReference type="Pfam" id="PF01693">
    <property type="entry name" value="Cauli_VI"/>
    <property type="match status" value="1"/>
</dbReference>
<dbReference type="Gene3D" id="3.40.970.10">
    <property type="entry name" value="Ribonuclease H1, N-terminal domain"/>
    <property type="match status" value="1"/>
</dbReference>
<dbReference type="EC" id="3.1.26.4" evidence="5"/>
<evidence type="ECO:0000256" key="10">
    <source>
        <dbReference type="ARBA" id="ARBA00022801"/>
    </source>
</evidence>
<keyword evidence="11" id="KW-0460">Magnesium</keyword>
<dbReference type="InterPro" id="IPR012337">
    <property type="entry name" value="RNaseH-like_sf"/>
</dbReference>
<comment type="cofactor">
    <cofactor evidence="2">
        <name>Mg(2+)</name>
        <dbReference type="ChEBI" id="CHEBI:18420"/>
    </cofactor>
</comment>
<dbReference type="InterPro" id="IPR002156">
    <property type="entry name" value="RNaseH_domain"/>
</dbReference>
<dbReference type="PIRSF" id="PIRSF036852">
    <property type="entry name" value="Ribonuclease_H1_euk"/>
    <property type="match status" value="1"/>
</dbReference>